<feature type="transmembrane region" description="Helical" evidence="2">
    <location>
        <begin position="196"/>
        <end position="218"/>
    </location>
</feature>
<dbReference type="EMBL" id="JADGIZ020000001">
    <property type="protein sequence ID" value="KAL2920330.1"/>
    <property type="molecule type" value="Genomic_DNA"/>
</dbReference>
<evidence type="ECO:0000256" key="1">
    <source>
        <dbReference type="SAM" id="MobiDB-lite"/>
    </source>
</evidence>
<feature type="compositionally biased region" description="Polar residues" evidence="1">
    <location>
        <begin position="288"/>
        <end position="302"/>
    </location>
</feature>
<evidence type="ECO:0000313" key="3">
    <source>
        <dbReference type="EMBL" id="KAL2920330.1"/>
    </source>
</evidence>
<reference evidence="3 4" key="1">
    <citation type="submission" date="2023-09" db="EMBL/GenBank/DDBJ databases">
        <title>Pangenome analysis of Batrachochytrium dendrobatidis and related Chytrids.</title>
        <authorList>
            <person name="Yacoub M.N."/>
            <person name="Stajich J.E."/>
            <person name="James T.Y."/>
        </authorList>
    </citation>
    <scope>NUCLEOTIDE SEQUENCE [LARGE SCALE GENOMIC DNA]</scope>
    <source>
        <strain evidence="3 4">JEL0888</strain>
    </source>
</reference>
<feature type="transmembrane region" description="Helical" evidence="2">
    <location>
        <begin position="108"/>
        <end position="127"/>
    </location>
</feature>
<feature type="transmembrane region" description="Helical" evidence="2">
    <location>
        <begin position="139"/>
        <end position="161"/>
    </location>
</feature>
<keyword evidence="2" id="KW-0472">Membrane</keyword>
<protein>
    <submittedName>
        <fullName evidence="3">Uncharacterized protein</fullName>
    </submittedName>
</protein>
<dbReference type="Proteomes" id="UP001527925">
    <property type="component" value="Unassembled WGS sequence"/>
</dbReference>
<feature type="transmembrane region" description="Helical" evidence="2">
    <location>
        <begin position="32"/>
        <end position="52"/>
    </location>
</feature>
<organism evidence="3 4">
    <name type="scientific">Polyrhizophydium stewartii</name>
    <dbReference type="NCBI Taxonomy" id="2732419"/>
    <lineage>
        <taxon>Eukaryota</taxon>
        <taxon>Fungi</taxon>
        <taxon>Fungi incertae sedis</taxon>
        <taxon>Chytridiomycota</taxon>
        <taxon>Chytridiomycota incertae sedis</taxon>
        <taxon>Chytridiomycetes</taxon>
        <taxon>Rhizophydiales</taxon>
        <taxon>Rhizophydiales incertae sedis</taxon>
        <taxon>Polyrhizophydium</taxon>
    </lineage>
</organism>
<keyword evidence="2" id="KW-0812">Transmembrane</keyword>
<keyword evidence="2" id="KW-1133">Transmembrane helix</keyword>
<proteinExistence type="predicted"/>
<keyword evidence="4" id="KW-1185">Reference proteome</keyword>
<sequence>MLLFALIVNILATAGTFGAIVYFFVRGIRAGFKTLIVALVAVNVVALSMQASELARIYLDRSAIWTRVWRNWSYGLCSLVLLLLEIAILELLNPNLLRVALLKNKGILMMRIVTIVAHIVLLAPNYVEGLVFVNDGKSWLSVWATFGSACFSFLVGILGISQNIYIAAKIRNHFSEFRSGPANSSSKRKMGNTVMVMIYIMILANLLTMIAFTLTVLIKEPVATKLAFQQFAFDIGSGHLTGESVLFQLMVWEIRGAHGGSGGSDKTPGSRNNSGKKDQKPSPASGAKITSSSQSKSPTVAH</sequence>
<evidence type="ECO:0000256" key="2">
    <source>
        <dbReference type="SAM" id="Phobius"/>
    </source>
</evidence>
<feature type="region of interest" description="Disordered" evidence="1">
    <location>
        <begin position="259"/>
        <end position="302"/>
    </location>
</feature>
<gene>
    <name evidence="3" type="ORF">HK105_200403</name>
</gene>
<evidence type="ECO:0000313" key="4">
    <source>
        <dbReference type="Proteomes" id="UP001527925"/>
    </source>
</evidence>
<name>A0ABR4NLB3_9FUNG</name>
<comment type="caution">
    <text evidence="3">The sequence shown here is derived from an EMBL/GenBank/DDBJ whole genome shotgun (WGS) entry which is preliminary data.</text>
</comment>
<feature type="transmembrane region" description="Helical" evidence="2">
    <location>
        <begin position="72"/>
        <end position="96"/>
    </location>
</feature>
<feature type="transmembrane region" description="Helical" evidence="2">
    <location>
        <begin position="6"/>
        <end position="25"/>
    </location>
</feature>
<accession>A0ABR4NLB3</accession>